<gene>
    <name evidence="1" type="ORF">TM35_000361130</name>
</gene>
<name>A0A1X0NLD1_9TRYP</name>
<evidence type="ECO:0000313" key="1">
    <source>
        <dbReference type="EMBL" id="ORC85253.1"/>
    </source>
</evidence>
<reference evidence="1 2" key="1">
    <citation type="submission" date="2017-03" db="EMBL/GenBank/DDBJ databases">
        <title>An alternative strategy for trypanosome survival in the mammalian bloodstream revealed through genome and transcriptome analysis of the ubiquitous bovine parasite Trypanosoma (Megatrypanum) theileri.</title>
        <authorList>
            <person name="Kelly S."/>
            <person name="Ivens A."/>
            <person name="Mott A."/>
            <person name="O'Neill E."/>
            <person name="Emms D."/>
            <person name="Macleod O."/>
            <person name="Voorheis P."/>
            <person name="Matthews J."/>
            <person name="Matthews K."/>
            <person name="Carrington M."/>
        </authorList>
    </citation>
    <scope>NUCLEOTIDE SEQUENCE [LARGE SCALE GENOMIC DNA]</scope>
    <source>
        <strain evidence="1">Edinburgh</strain>
    </source>
</reference>
<dbReference type="RefSeq" id="XP_028879319.1">
    <property type="nucleotide sequence ID" value="XM_029029298.1"/>
</dbReference>
<organism evidence="1 2">
    <name type="scientific">Trypanosoma theileri</name>
    <dbReference type="NCBI Taxonomy" id="67003"/>
    <lineage>
        <taxon>Eukaryota</taxon>
        <taxon>Discoba</taxon>
        <taxon>Euglenozoa</taxon>
        <taxon>Kinetoplastea</taxon>
        <taxon>Metakinetoplastina</taxon>
        <taxon>Trypanosomatida</taxon>
        <taxon>Trypanosomatidae</taxon>
        <taxon>Trypanosoma</taxon>
    </lineage>
</organism>
<dbReference type="EMBL" id="NBCO01000036">
    <property type="protein sequence ID" value="ORC85253.1"/>
    <property type="molecule type" value="Genomic_DNA"/>
</dbReference>
<sequence length="133" mass="15036">MPSTFVSDPGKHFFFYKWSSGETHRCLLNGPSFLASIIFLKRGDAEAFCFHVIFGNLFIEGKINQKQHRPLFNTMCPYLIRRKPEGAHAHVPLNVWPIISISPPGEVKAADLQSHLGFLSCGWGGEIWKHRAT</sequence>
<dbReference type="AlphaFoldDB" id="A0A1X0NLD1"/>
<dbReference type="VEuPathDB" id="TriTrypDB:TM35_000361130"/>
<keyword evidence="2" id="KW-1185">Reference proteome</keyword>
<accession>A0A1X0NLD1</accession>
<dbReference type="GeneID" id="39989078"/>
<protein>
    <submittedName>
        <fullName evidence="1">Uncharacterized protein</fullName>
    </submittedName>
</protein>
<proteinExistence type="predicted"/>
<dbReference type="Proteomes" id="UP000192257">
    <property type="component" value="Unassembled WGS sequence"/>
</dbReference>
<comment type="caution">
    <text evidence="1">The sequence shown here is derived from an EMBL/GenBank/DDBJ whole genome shotgun (WGS) entry which is preliminary data.</text>
</comment>
<evidence type="ECO:0000313" key="2">
    <source>
        <dbReference type="Proteomes" id="UP000192257"/>
    </source>
</evidence>